<accession>A0A1Y5RBE3</accession>
<evidence type="ECO:0000313" key="2">
    <source>
        <dbReference type="EMBL" id="SLN13497.1"/>
    </source>
</evidence>
<name>A0A1Y5RBE3_9RHOB</name>
<reference evidence="2 3" key="1">
    <citation type="submission" date="2017-03" db="EMBL/GenBank/DDBJ databases">
        <authorList>
            <person name="Afonso C.L."/>
            <person name="Miller P.J."/>
            <person name="Scott M.A."/>
            <person name="Spackman E."/>
            <person name="Goraichik I."/>
            <person name="Dimitrov K.M."/>
            <person name="Suarez D.L."/>
            <person name="Swayne D.E."/>
        </authorList>
    </citation>
    <scope>NUCLEOTIDE SEQUENCE [LARGE SCALE GENOMIC DNA]</scope>
    <source>
        <strain evidence="2 3">CECT 8287</strain>
    </source>
</reference>
<feature type="signal peptide" evidence="1">
    <location>
        <begin position="1"/>
        <end position="20"/>
    </location>
</feature>
<dbReference type="RefSeq" id="WP_268877792.1">
    <property type="nucleotide sequence ID" value="NZ_FWFL01000001.1"/>
</dbReference>
<proteinExistence type="predicted"/>
<dbReference type="AlphaFoldDB" id="A0A1Y5RBE3"/>
<evidence type="ECO:0000256" key="1">
    <source>
        <dbReference type="SAM" id="SignalP"/>
    </source>
</evidence>
<sequence length="43" mass="4664">MKILSLIAILMSGMVLSACAQQEEPAPMVVEPEPVYDKYGNPV</sequence>
<keyword evidence="1" id="KW-0732">Signal</keyword>
<evidence type="ECO:0008006" key="4">
    <source>
        <dbReference type="Google" id="ProtNLM"/>
    </source>
</evidence>
<organism evidence="2 3">
    <name type="scientific">Roseovarius litorisediminis</name>
    <dbReference type="NCBI Taxonomy" id="1312363"/>
    <lineage>
        <taxon>Bacteria</taxon>
        <taxon>Pseudomonadati</taxon>
        <taxon>Pseudomonadota</taxon>
        <taxon>Alphaproteobacteria</taxon>
        <taxon>Rhodobacterales</taxon>
        <taxon>Roseobacteraceae</taxon>
        <taxon>Roseovarius</taxon>
    </lineage>
</organism>
<protein>
    <recommendedName>
        <fullName evidence="4">Lipoprotein</fullName>
    </recommendedName>
</protein>
<evidence type="ECO:0000313" key="3">
    <source>
        <dbReference type="Proteomes" id="UP000193827"/>
    </source>
</evidence>
<dbReference type="EMBL" id="FWFL01000001">
    <property type="protein sequence ID" value="SLN13497.1"/>
    <property type="molecule type" value="Genomic_DNA"/>
</dbReference>
<feature type="chain" id="PRO_5012531638" description="Lipoprotein" evidence="1">
    <location>
        <begin position="21"/>
        <end position="43"/>
    </location>
</feature>
<gene>
    <name evidence="2" type="ORF">PEL8287_00528</name>
</gene>
<dbReference type="PROSITE" id="PS51257">
    <property type="entry name" value="PROKAR_LIPOPROTEIN"/>
    <property type="match status" value="1"/>
</dbReference>
<keyword evidence="3" id="KW-1185">Reference proteome</keyword>
<dbReference type="Proteomes" id="UP000193827">
    <property type="component" value="Unassembled WGS sequence"/>
</dbReference>